<reference evidence="1 2" key="1">
    <citation type="submission" date="2019-12" db="EMBL/GenBank/DDBJ databases">
        <authorList>
            <person name="Feng G."/>
            <person name="Zhu H."/>
        </authorList>
    </citation>
    <scope>NUCLEOTIDE SEQUENCE [LARGE SCALE GENOMIC DNA]</scope>
    <source>
        <strain evidence="1 2">FGD1</strain>
    </source>
</reference>
<organism evidence="1 2">
    <name type="scientific">Novosphingobium silvae</name>
    <dbReference type="NCBI Taxonomy" id="2692619"/>
    <lineage>
        <taxon>Bacteria</taxon>
        <taxon>Pseudomonadati</taxon>
        <taxon>Pseudomonadota</taxon>
        <taxon>Alphaproteobacteria</taxon>
        <taxon>Sphingomonadales</taxon>
        <taxon>Sphingomonadaceae</taxon>
        <taxon>Novosphingobium</taxon>
    </lineage>
</organism>
<dbReference type="Pfam" id="PF06821">
    <property type="entry name" value="Ser_hydrolase"/>
    <property type="match status" value="1"/>
</dbReference>
<keyword evidence="2" id="KW-1185">Reference proteome</keyword>
<name>A0A7X4GH13_9SPHN</name>
<gene>
    <name evidence="1" type="ORF">GR702_12010</name>
</gene>
<dbReference type="InterPro" id="IPR029058">
    <property type="entry name" value="AB_hydrolase_fold"/>
</dbReference>
<sequence length="222" mass="24189">MATPHNPHAEPSTPLVLLVPGRPLAPGHWMHRWARMSEHSEVLELGLWDEPHRNTWVNKLNLAIRRADRPVVVVTDDIAALALAWWVEFEHVAAVGAVLGPMPGPVLGPVLGAVMVGVPNVDLPGADPRLARFGACPRQPLPFPSFLVTDLGAEAAHQRAAARLAQDWGASPVSDDTRGGWAPGWLLVQELLGTQPAGTLRPHWTRDENLAVREVLRQWAGF</sequence>
<dbReference type="AlphaFoldDB" id="A0A7X4GH13"/>
<dbReference type="InterPro" id="IPR010662">
    <property type="entry name" value="RBBP9/YdeN"/>
</dbReference>
<protein>
    <submittedName>
        <fullName evidence="1">Alpha/beta hydrolase</fullName>
    </submittedName>
</protein>
<dbReference type="EMBL" id="WVTD01000008">
    <property type="protein sequence ID" value="MYL98490.1"/>
    <property type="molecule type" value="Genomic_DNA"/>
</dbReference>
<comment type="caution">
    <text evidence="1">The sequence shown here is derived from an EMBL/GenBank/DDBJ whole genome shotgun (WGS) entry which is preliminary data.</text>
</comment>
<dbReference type="RefSeq" id="WP_160986132.1">
    <property type="nucleotide sequence ID" value="NZ_WVTD01000008.1"/>
</dbReference>
<accession>A0A7X4GH13</accession>
<evidence type="ECO:0000313" key="1">
    <source>
        <dbReference type="EMBL" id="MYL98490.1"/>
    </source>
</evidence>
<evidence type="ECO:0000313" key="2">
    <source>
        <dbReference type="Proteomes" id="UP000465810"/>
    </source>
</evidence>
<dbReference type="Proteomes" id="UP000465810">
    <property type="component" value="Unassembled WGS sequence"/>
</dbReference>
<proteinExistence type="predicted"/>
<dbReference type="GO" id="GO:0016787">
    <property type="term" value="F:hydrolase activity"/>
    <property type="evidence" value="ECO:0007669"/>
    <property type="project" value="UniProtKB-KW"/>
</dbReference>
<keyword evidence="1" id="KW-0378">Hydrolase</keyword>
<dbReference type="Gene3D" id="3.40.50.1820">
    <property type="entry name" value="alpha/beta hydrolase"/>
    <property type="match status" value="1"/>
</dbReference>